<organism evidence="1">
    <name type="scientific">Ophidiomyces ophidiicola</name>
    <dbReference type="NCBI Taxonomy" id="1387563"/>
    <lineage>
        <taxon>Eukaryota</taxon>
        <taxon>Fungi</taxon>
        <taxon>Dikarya</taxon>
        <taxon>Ascomycota</taxon>
        <taxon>Pezizomycotina</taxon>
        <taxon>Eurotiomycetes</taxon>
        <taxon>Eurotiomycetidae</taxon>
        <taxon>Onygenales</taxon>
        <taxon>Onygenaceae</taxon>
        <taxon>Ophidiomyces</taxon>
    </lineage>
</organism>
<name>A0ACB8V2J9_9EURO</name>
<comment type="caution">
    <text evidence="1">The sequence shown here is derived from an EMBL/GenBank/DDBJ whole genome shotgun (WGS) entry which is preliminary data.</text>
</comment>
<protein>
    <submittedName>
        <fullName evidence="1">DNA-binding transcription factor yap1</fullName>
    </submittedName>
</protein>
<sequence>MSNYDSLYQRSLYFSPDQQDLLLATLGTSHQTMQPQSETTFDGIPVKTQSSPIQQLQNGSASHDVLNSPSEHEASVSGRLSFGDDSPFLDFTLDPEFEIADEDALIGDLPGTEGREKRKSMDGKGEEEGGKKRKENDEKVAKKPGRKPLTSEPTSKRKAQNRAAQRAFRERKEKHLKDLETKVEDLEKASQAANNENTLLRAQIERLQVELREYRKRLSWVSSGNRYPMPTNAHLKNNENRPSRPTGDFSFEFPKFGDLPGSHIFNTSLSKSQLSPNSSHTSPLTAIQNKAPGVLNRDMLKSTPDSLPRTQQFNSPGGPASALSPKNDSIRAIYGSGAGRSVQNPIDLSYGGTNTAVRSSQAILDQNKRQGSYSSLSRGRHGASNTNSPSTSSESQHGRASSIGTSPEPPAHSPPTANIDAQSKPKTVGNTPLSLDECQKSFYEKLGQACGCAEDPVPAALSHMKDESSTSISPLNTSNNNDNSLGIDWLVQQNNGQFDPVLFNDYREPQDAVLSQDFGSFFNDAFPLQDVGSSFPNFDLGANHTPKADLISQIDRTLDADEEVVPGEDRSQMLSCTKIWSVLIPDRLQSMEKFRNGEIDVDSLCTELRTKARCSEGGVVVNKKDVDDIMTRAL</sequence>
<dbReference type="EMBL" id="JALBCA010000012">
    <property type="protein sequence ID" value="KAI2391359.1"/>
    <property type="molecule type" value="Genomic_DNA"/>
</dbReference>
<keyword evidence="1" id="KW-0238">DNA-binding</keyword>
<gene>
    <name evidence="1" type="primary">YAP1</name>
    <name evidence="1" type="ORF">LOY88_001183</name>
</gene>
<accession>A0ACB8V2J9</accession>
<proteinExistence type="predicted"/>
<reference evidence="1" key="1">
    <citation type="journal article" date="2022" name="bioRxiv">
        <title>Population genetic analysis of Ophidiomyces ophidiicola, the causative agent of snake fungal disease, indicates recent introductions to the USA.</title>
        <authorList>
            <person name="Ladner J.T."/>
            <person name="Palmer J.M."/>
            <person name="Ettinger C.L."/>
            <person name="Stajich J.E."/>
            <person name="Farrell T.M."/>
            <person name="Glorioso B.M."/>
            <person name="Lawson B."/>
            <person name="Price S.J."/>
            <person name="Stengle A.G."/>
            <person name="Grear D.A."/>
            <person name="Lorch J.M."/>
        </authorList>
    </citation>
    <scope>NUCLEOTIDE SEQUENCE</scope>
    <source>
        <strain evidence="1">NWHC 24266-5</strain>
    </source>
</reference>
<evidence type="ECO:0000313" key="1">
    <source>
        <dbReference type="EMBL" id="KAI2391359.1"/>
    </source>
</evidence>